<evidence type="ECO:0000256" key="3">
    <source>
        <dbReference type="ARBA" id="ARBA00009523"/>
    </source>
</evidence>
<evidence type="ECO:0000256" key="2">
    <source>
        <dbReference type="ARBA" id="ARBA00004651"/>
    </source>
</evidence>
<dbReference type="InterPro" id="IPR050367">
    <property type="entry name" value="APC_superfamily"/>
</dbReference>
<evidence type="ECO:0000256" key="1">
    <source>
        <dbReference type="ARBA" id="ARBA00002249"/>
    </source>
</evidence>
<dbReference type="RefSeq" id="WP_264066631.1">
    <property type="nucleotide sequence ID" value="NZ_JACKTY010000018.1"/>
</dbReference>
<dbReference type="Gene3D" id="1.20.1740.10">
    <property type="entry name" value="Amino acid/polyamine transporter I"/>
    <property type="match status" value="1"/>
</dbReference>
<feature type="transmembrane region" description="Helical" evidence="8">
    <location>
        <begin position="408"/>
        <end position="431"/>
    </location>
</feature>
<feature type="transmembrane region" description="Helical" evidence="8">
    <location>
        <begin position="170"/>
        <end position="189"/>
    </location>
</feature>
<feature type="transmembrane region" description="Helical" evidence="8">
    <location>
        <begin position="93"/>
        <end position="118"/>
    </location>
</feature>
<feature type="transmembrane region" description="Helical" evidence="8">
    <location>
        <begin position="342"/>
        <end position="362"/>
    </location>
</feature>
<keyword evidence="4" id="KW-1003">Cell membrane</keyword>
<evidence type="ECO:0000256" key="8">
    <source>
        <dbReference type="SAM" id="Phobius"/>
    </source>
</evidence>
<keyword evidence="7 8" id="KW-0472">Membrane</keyword>
<feature type="transmembrane region" description="Helical" evidence="8">
    <location>
        <begin position="39"/>
        <end position="72"/>
    </location>
</feature>
<organism evidence="9 10">
    <name type="scientific">Mycolicibacterium komossense</name>
    <dbReference type="NCBI Taxonomy" id="1779"/>
    <lineage>
        <taxon>Bacteria</taxon>
        <taxon>Bacillati</taxon>
        <taxon>Actinomycetota</taxon>
        <taxon>Actinomycetes</taxon>
        <taxon>Mycobacteriales</taxon>
        <taxon>Mycobacteriaceae</taxon>
        <taxon>Mycolicibacterium</taxon>
    </lineage>
</organism>
<feature type="transmembrane region" description="Helical" evidence="8">
    <location>
        <begin position="296"/>
        <end position="321"/>
    </location>
</feature>
<keyword evidence="10" id="KW-1185">Reference proteome</keyword>
<evidence type="ECO:0000313" key="10">
    <source>
        <dbReference type="Proteomes" id="UP001526201"/>
    </source>
</evidence>
<keyword evidence="5 8" id="KW-0812">Transmembrane</keyword>
<sequence>MPTTPPTENQRPAGLKSGALRAGDVVVMALASSGPTQSVAVTLAAILATVAYAGFLPILICFVPMLGIALGYQRLHAWQPSAGATYSWVGRVLSPHAGFFAGWIMLLYYTVGTTSLTIPLGSYLLSFFSDDAANDSTAVAAVGTAFNLIVLVVAALGAQLSARFQWMWAVFEYALVLGFAIAAVVYIAQGHDGVVTVDSSWFTVSGAGGFKSLISGVLLAIFLYSGWDTAAYVGEESSGRKAGRAAVTSVILLFVIYSVTVLAFQGIAPLQEMQDHAANILAFVGERIGGGFWKQVMIVAVLGGTLASLLAAIVSSSRIGFAMGRDRVIPAWFGGVSPRYRTPWNATIVFGLLNVVFLWGSTLIDSVGAALADIVSTLGLMAAIFYLLTASTAIWCYRRRITASISDFVIGGLMPGLGAAFMAFVIIYSLASGSLNGVEIAFGVGLSLLGLVLSAISSRVGRAPYYTDPRSSYGDHIDAELAAQ</sequence>
<proteinExistence type="inferred from homology"/>
<dbReference type="PANTHER" id="PTHR42770">
    <property type="entry name" value="AMINO ACID TRANSPORTER-RELATED"/>
    <property type="match status" value="1"/>
</dbReference>
<accession>A0ABT3C8Q7</accession>
<dbReference type="InterPro" id="IPR002293">
    <property type="entry name" value="AA/rel_permease1"/>
</dbReference>
<feature type="transmembrane region" description="Helical" evidence="8">
    <location>
        <begin position="201"/>
        <end position="224"/>
    </location>
</feature>
<comment type="caution">
    <text evidence="9">The sequence shown here is derived from an EMBL/GenBank/DDBJ whole genome shotgun (WGS) entry which is preliminary data.</text>
</comment>
<feature type="transmembrane region" description="Helical" evidence="8">
    <location>
        <begin position="245"/>
        <end position="267"/>
    </location>
</feature>
<comment type="similarity">
    <text evidence="3">Belongs to the amino acid-polyamine-organocation (APC) superfamily.</text>
</comment>
<dbReference type="Proteomes" id="UP001526201">
    <property type="component" value="Unassembled WGS sequence"/>
</dbReference>
<dbReference type="Pfam" id="PF13520">
    <property type="entry name" value="AA_permease_2"/>
    <property type="match status" value="1"/>
</dbReference>
<evidence type="ECO:0000256" key="5">
    <source>
        <dbReference type="ARBA" id="ARBA00022692"/>
    </source>
</evidence>
<feature type="transmembrane region" description="Helical" evidence="8">
    <location>
        <begin position="437"/>
        <end position="456"/>
    </location>
</feature>
<gene>
    <name evidence="9" type="ORF">H7J73_07195</name>
</gene>
<dbReference type="PIRSF" id="PIRSF006060">
    <property type="entry name" value="AA_transporter"/>
    <property type="match status" value="1"/>
</dbReference>
<feature type="transmembrane region" description="Helical" evidence="8">
    <location>
        <begin position="138"/>
        <end position="158"/>
    </location>
</feature>
<keyword evidence="6 8" id="KW-1133">Transmembrane helix</keyword>
<evidence type="ECO:0000313" key="9">
    <source>
        <dbReference type="EMBL" id="MCV7225816.1"/>
    </source>
</evidence>
<dbReference type="PANTHER" id="PTHR42770:SF7">
    <property type="entry name" value="MEMBRANE PROTEIN"/>
    <property type="match status" value="1"/>
</dbReference>
<feature type="transmembrane region" description="Helical" evidence="8">
    <location>
        <begin position="374"/>
        <end position="396"/>
    </location>
</feature>
<reference evidence="9 10" key="1">
    <citation type="journal article" date="2022" name="BMC Genomics">
        <title>Comparative genome analysis of mycobacteria focusing on tRNA and non-coding RNA.</title>
        <authorList>
            <person name="Behra P.R.K."/>
            <person name="Pettersson B.M.F."/>
            <person name="Ramesh M."/>
            <person name="Das S."/>
            <person name="Dasgupta S."/>
            <person name="Kirsebom L.A."/>
        </authorList>
    </citation>
    <scope>NUCLEOTIDE SEQUENCE [LARGE SCALE GENOMIC DNA]</scope>
    <source>
        <strain evidence="9 10">DSM 44078</strain>
    </source>
</reference>
<protein>
    <submittedName>
        <fullName evidence="9">APC family permease</fullName>
    </submittedName>
</protein>
<dbReference type="EMBL" id="JACKTY010000018">
    <property type="protein sequence ID" value="MCV7225816.1"/>
    <property type="molecule type" value="Genomic_DNA"/>
</dbReference>
<name>A0ABT3C8Q7_9MYCO</name>
<evidence type="ECO:0000256" key="4">
    <source>
        <dbReference type="ARBA" id="ARBA00022475"/>
    </source>
</evidence>
<evidence type="ECO:0000256" key="7">
    <source>
        <dbReference type="ARBA" id="ARBA00023136"/>
    </source>
</evidence>
<comment type="subcellular location">
    <subcellularLocation>
        <location evidence="2">Cell membrane</location>
        <topology evidence="2">Multi-pass membrane protein</topology>
    </subcellularLocation>
</comment>
<evidence type="ECO:0000256" key="6">
    <source>
        <dbReference type="ARBA" id="ARBA00022989"/>
    </source>
</evidence>
<comment type="function">
    <text evidence="1">Probable amino-acid or metabolite transport protein.</text>
</comment>